<accession>A0A9W9CE48</accession>
<comment type="caution">
    <text evidence="2">The sequence shown here is derived from an EMBL/GenBank/DDBJ whole genome shotgun (WGS) entry which is preliminary data.</text>
</comment>
<protein>
    <submittedName>
        <fullName evidence="2">Uncharacterized protein</fullName>
    </submittedName>
</protein>
<name>A0A9W9CE48_9PLEO</name>
<proteinExistence type="predicted"/>
<sequence>MATFYKIDAVRTVGISVSLENQDNLTRPTTGSQQDEDLVDVREFESNLPTASDSPAAGVADSNPAQEGNNGEDVTEDDDEDEVDLYGMS</sequence>
<dbReference type="EMBL" id="JAPEUX010000002">
    <property type="protein sequence ID" value="KAJ4357263.1"/>
    <property type="molecule type" value="Genomic_DNA"/>
</dbReference>
<dbReference type="RefSeq" id="XP_056074122.1">
    <property type="nucleotide sequence ID" value="XM_056210649.1"/>
</dbReference>
<dbReference type="AlphaFoldDB" id="A0A9W9CE48"/>
<organism evidence="2 3">
    <name type="scientific">Didymosphaeria variabile</name>
    <dbReference type="NCBI Taxonomy" id="1932322"/>
    <lineage>
        <taxon>Eukaryota</taxon>
        <taxon>Fungi</taxon>
        <taxon>Dikarya</taxon>
        <taxon>Ascomycota</taxon>
        <taxon>Pezizomycotina</taxon>
        <taxon>Dothideomycetes</taxon>
        <taxon>Pleosporomycetidae</taxon>
        <taxon>Pleosporales</taxon>
        <taxon>Massarineae</taxon>
        <taxon>Didymosphaeriaceae</taxon>
        <taxon>Didymosphaeria</taxon>
    </lineage>
</organism>
<evidence type="ECO:0000256" key="1">
    <source>
        <dbReference type="SAM" id="MobiDB-lite"/>
    </source>
</evidence>
<feature type="region of interest" description="Disordered" evidence="1">
    <location>
        <begin position="45"/>
        <end position="89"/>
    </location>
</feature>
<evidence type="ECO:0000313" key="3">
    <source>
        <dbReference type="Proteomes" id="UP001140513"/>
    </source>
</evidence>
<gene>
    <name evidence="2" type="ORF">N0V89_001838</name>
</gene>
<keyword evidence="3" id="KW-1185">Reference proteome</keyword>
<reference evidence="2" key="1">
    <citation type="submission" date="2022-10" db="EMBL/GenBank/DDBJ databases">
        <title>Tapping the CABI collections for fungal endophytes: first genome assemblies for Collariella, Neodidymelliopsis, Ascochyta clinopodiicola, Didymella pomorum, Didymosphaeria variabile, Neocosmospora piperis and Neocucurbitaria cava.</title>
        <authorList>
            <person name="Hill R."/>
        </authorList>
    </citation>
    <scope>NUCLEOTIDE SEQUENCE</scope>
    <source>
        <strain evidence="2">IMI 356815</strain>
    </source>
</reference>
<dbReference type="GeneID" id="80905368"/>
<feature type="compositionally biased region" description="Acidic residues" evidence="1">
    <location>
        <begin position="73"/>
        <end position="89"/>
    </location>
</feature>
<dbReference type="Proteomes" id="UP001140513">
    <property type="component" value="Unassembled WGS sequence"/>
</dbReference>
<evidence type="ECO:0000313" key="2">
    <source>
        <dbReference type="EMBL" id="KAJ4357263.1"/>
    </source>
</evidence>